<organism evidence="1">
    <name type="scientific">Arundo donax</name>
    <name type="common">Giant reed</name>
    <name type="synonym">Donax arundinaceus</name>
    <dbReference type="NCBI Taxonomy" id="35708"/>
    <lineage>
        <taxon>Eukaryota</taxon>
        <taxon>Viridiplantae</taxon>
        <taxon>Streptophyta</taxon>
        <taxon>Embryophyta</taxon>
        <taxon>Tracheophyta</taxon>
        <taxon>Spermatophyta</taxon>
        <taxon>Magnoliopsida</taxon>
        <taxon>Liliopsida</taxon>
        <taxon>Poales</taxon>
        <taxon>Poaceae</taxon>
        <taxon>PACMAD clade</taxon>
        <taxon>Arundinoideae</taxon>
        <taxon>Arundineae</taxon>
        <taxon>Arundo</taxon>
    </lineage>
</organism>
<sequence length="46" mass="5429">MESSQMPLPSRWMETRTSVEEFWSFSCHHVMLCFPGKGDYLAHSKH</sequence>
<name>A0A0A9B0B3_ARUDO</name>
<dbReference type="AlphaFoldDB" id="A0A0A9B0B3"/>
<protein>
    <submittedName>
        <fullName evidence="1">Uncharacterized protein</fullName>
    </submittedName>
</protein>
<dbReference type="EMBL" id="GBRH01240456">
    <property type="protein sequence ID" value="JAD57439.1"/>
    <property type="molecule type" value="Transcribed_RNA"/>
</dbReference>
<accession>A0A0A9B0B3</accession>
<reference evidence="1" key="1">
    <citation type="submission" date="2014-09" db="EMBL/GenBank/DDBJ databases">
        <authorList>
            <person name="Magalhaes I.L.F."/>
            <person name="Oliveira U."/>
            <person name="Santos F.R."/>
            <person name="Vidigal T.H.D.A."/>
            <person name="Brescovit A.D."/>
            <person name="Santos A.J."/>
        </authorList>
    </citation>
    <scope>NUCLEOTIDE SEQUENCE</scope>
    <source>
        <tissue evidence="1">Shoot tissue taken approximately 20 cm above the soil surface</tissue>
    </source>
</reference>
<proteinExistence type="predicted"/>
<reference evidence="1" key="2">
    <citation type="journal article" date="2015" name="Data Brief">
        <title>Shoot transcriptome of the giant reed, Arundo donax.</title>
        <authorList>
            <person name="Barrero R.A."/>
            <person name="Guerrero F.D."/>
            <person name="Moolhuijzen P."/>
            <person name="Goolsby J.A."/>
            <person name="Tidwell J."/>
            <person name="Bellgard S.E."/>
            <person name="Bellgard M.I."/>
        </authorList>
    </citation>
    <scope>NUCLEOTIDE SEQUENCE</scope>
    <source>
        <tissue evidence="1">Shoot tissue taken approximately 20 cm above the soil surface</tissue>
    </source>
</reference>
<evidence type="ECO:0000313" key="1">
    <source>
        <dbReference type="EMBL" id="JAD57439.1"/>
    </source>
</evidence>